<dbReference type="PANTHER" id="PTHR43694:SF1">
    <property type="entry name" value="RIBONUCLEASE J"/>
    <property type="match status" value="1"/>
</dbReference>
<evidence type="ECO:0000256" key="1">
    <source>
        <dbReference type="ARBA" id="ARBA00022490"/>
    </source>
</evidence>
<dbReference type="PANTHER" id="PTHR43694">
    <property type="entry name" value="RIBONUCLEASE J"/>
    <property type="match status" value="1"/>
</dbReference>
<dbReference type="InterPro" id="IPR004613">
    <property type="entry name" value="RNase_J"/>
</dbReference>
<reference evidence="7 8" key="1">
    <citation type="journal article" date="2014" name="PLoS Genet.">
        <title>Phylogenetically driven sequencing of extremely halophilic archaea reveals strategies for static and dynamic osmo-response.</title>
        <authorList>
            <person name="Becker E.A."/>
            <person name="Seitzer P.M."/>
            <person name="Tritt A."/>
            <person name="Larsen D."/>
            <person name="Krusor M."/>
            <person name="Yao A.I."/>
            <person name="Wu D."/>
            <person name="Madern D."/>
            <person name="Eisen J.A."/>
            <person name="Darling A.E."/>
            <person name="Facciotti M.T."/>
        </authorList>
    </citation>
    <scope>NUCLEOTIDE SEQUENCE [LARGE SCALE GENOMIC DNA]</scope>
    <source>
        <strain evidence="7 8">JCM 10635</strain>
    </source>
</reference>
<dbReference type="PATRIC" id="fig|1227500.6.peg.1783"/>
<evidence type="ECO:0000256" key="2">
    <source>
        <dbReference type="ARBA" id="ARBA00022722"/>
    </source>
</evidence>
<evidence type="ECO:0000259" key="6">
    <source>
        <dbReference type="SMART" id="SM00849"/>
    </source>
</evidence>
<evidence type="ECO:0000313" key="8">
    <source>
        <dbReference type="Proteomes" id="UP000011690"/>
    </source>
</evidence>
<dbReference type="Pfam" id="PF22505">
    <property type="entry name" value="RNase_J_b_CASP"/>
    <property type="match status" value="1"/>
</dbReference>
<dbReference type="OrthoDB" id="63419at2157"/>
<evidence type="ECO:0000313" key="7">
    <source>
        <dbReference type="EMBL" id="ELY49103.1"/>
    </source>
</evidence>
<dbReference type="SUPFAM" id="SSF56281">
    <property type="entry name" value="Metallo-hydrolase/oxidoreductase"/>
    <property type="match status" value="1"/>
</dbReference>
<dbReference type="STRING" id="1227500.C494_08892"/>
<feature type="binding site" evidence="5">
    <location>
        <position position="174"/>
    </location>
    <ligand>
        <name>Zn(2+)</name>
        <dbReference type="ChEBI" id="CHEBI:29105"/>
        <label>1</label>
        <note>catalytic</note>
    </ligand>
</feature>
<evidence type="ECO:0000256" key="5">
    <source>
        <dbReference type="HAMAP-Rule" id="MF_01492"/>
    </source>
</evidence>
<keyword evidence="5" id="KW-0378">Hydrolase</keyword>
<feature type="binding site" evidence="5">
    <location>
        <begin position="383"/>
        <end position="387"/>
    </location>
    <ligand>
        <name>substrate</name>
    </ligand>
</feature>
<keyword evidence="4 5" id="KW-0694">RNA-binding</keyword>
<dbReference type="Pfam" id="PF12706">
    <property type="entry name" value="Lactamase_B_2"/>
    <property type="match status" value="1"/>
</dbReference>
<keyword evidence="8" id="KW-1185">Reference proteome</keyword>
<dbReference type="GO" id="GO:0005737">
    <property type="term" value="C:cytoplasm"/>
    <property type="evidence" value="ECO:0007669"/>
    <property type="project" value="UniProtKB-SubCell"/>
</dbReference>
<sequence length="445" mass="49270">MEIEIATIGGYEEVGRQMTAVRAGNDIVIFDMGLNLSKVLIHDNIQTEGMHSLDLIDMGAIPDDRVMSDLEGDVQAIVPTHGHLDHIGAISKLAHRYDAPIVGTPFTIELVSGEVEEEQKFDFNNDLVKMEAGETMTIGDHGCELEFVNVTHSIIQAINPVLHTPEGAIVYGLDKRIDHTPVIGDPIDMDRFREIGREGVLCYIEDCTNANKKGRTPSENVAREHLRDVLYSMEDYDGAILASTFSSHIARVKSLIEFARDIDRTPILLGRSMETYSGTAKRIGVDFPSDVEMVGYRRSIEQTLERIMNDGKENFLPIVTGHQGEPRALLTRMARGETAFELEPGDKVVYSARVIPEPTNEGQRYQAEKLLGMQGARVYSDIHVSGHLCQEGHYTMLDALQPENIIPAHQDLGGFSGYVDLASDQGYTLGRDLHTTSNGNIIQIN</sequence>
<feature type="binding site" evidence="5">
    <location>
        <position position="409"/>
    </location>
    <ligand>
        <name>Zn(2+)</name>
        <dbReference type="ChEBI" id="CHEBI:29105"/>
        <label>2</label>
        <note>catalytic</note>
    </ligand>
</feature>
<dbReference type="InterPro" id="IPR030879">
    <property type="entry name" value="RNase_J_arc"/>
</dbReference>
<feature type="binding site" evidence="5">
    <location>
        <position position="152"/>
    </location>
    <ligand>
        <name>Zn(2+)</name>
        <dbReference type="ChEBI" id="CHEBI:29105"/>
        <label>1</label>
        <note>catalytic</note>
    </ligand>
</feature>
<dbReference type="EC" id="3.1.-.-" evidence="5"/>
<dbReference type="AlphaFoldDB" id="L9WL87"/>
<name>L9WL87_9EURY</name>
<evidence type="ECO:0000256" key="3">
    <source>
        <dbReference type="ARBA" id="ARBA00022839"/>
    </source>
</evidence>
<dbReference type="eggNOG" id="arCOG00546">
    <property type="taxonomic scope" value="Archaea"/>
</dbReference>
<comment type="caution">
    <text evidence="7">The sequence shown here is derived from an EMBL/GenBank/DDBJ whole genome shotgun (WGS) entry which is preliminary data.</text>
</comment>
<dbReference type="GO" id="GO:0008270">
    <property type="term" value="F:zinc ion binding"/>
    <property type="evidence" value="ECO:0007669"/>
    <property type="project" value="UniProtKB-UniRule"/>
</dbReference>
<dbReference type="GO" id="GO:0006401">
    <property type="term" value="P:RNA catabolic process"/>
    <property type="evidence" value="ECO:0007669"/>
    <property type="project" value="UniProtKB-UniRule"/>
</dbReference>
<comment type="similarity">
    <text evidence="5">Belongs to the metallo-beta-lactamase superfamily. RNA-metabolizing metallo-beta-lactamase-like family. Archaeal RNase J subfamily.</text>
</comment>
<dbReference type="GO" id="GO:0003723">
    <property type="term" value="F:RNA binding"/>
    <property type="evidence" value="ECO:0007669"/>
    <property type="project" value="UniProtKB-KW"/>
</dbReference>
<dbReference type="CDD" id="cd07714">
    <property type="entry name" value="RNaseJ_MBL-fold"/>
    <property type="match status" value="1"/>
</dbReference>
<feature type="binding site" evidence="5">
    <location>
        <position position="85"/>
    </location>
    <ligand>
        <name>Zn(2+)</name>
        <dbReference type="ChEBI" id="CHEBI:29105"/>
        <label>2</label>
        <note>catalytic</note>
    </ligand>
</feature>
<feature type="binding site" evidence="5">
    <location>
        <position position="81"/>
    </location>
    <ligand>
        <name>Zn(2+)</name>
        <dbReference type="ChEBI" id="CHEBI:29105"/>
        <label>1</label>
        <note>catalytic</note>
    </ligand>
</feature>
<comment type="subcellular location">
    <subcellularLocation>
        <location evidence="5">Cytoplasm</location>
    </subcellularLocation>
</comment>
<dbReference type="Proteomes" id="UP000011690">
    <property type="component" value="Unassembled WGS sequence"/>
</dbReference>
<feature type="binding site" evidence="5">
    <location>
        <position position="83"/>
    </location>
    <ligand>
        <name>Zn(2+)</name>
        <dbReference type="ChEBI" id="CHEBI:29105"/>
        <label>1</label>
        <note>catalytic</note>
    </ligand>
</feature>
<dbReference type="InterPro" id="IPR042173">
    <property type="entry name" value="RNase_J_2"/>
</dbReference>
<dbReference type="InterPro" id="IPR036866">
    <property type="entry name" value="RibonucZ/Hydroxyglut_hydro"/>
</dbReference>
<dbReference type="HAMAP" id="MF_01492">
    <property type="entry name" value="RNase_J_arch"/>
    <property type="match status" value="1"/>
</dbReference>
<proteinExistence type="inferred from homology"/>
<keyword evidence="1 5" id="KW-0963">Cytoplasm</keyword>
<gene>
    <name evidence="5" type="primary">rnj</name>
    <name evidence="7" type="ORF">C494_08892</name>
</gene>
<keyword evidence="3 5" id="KW-0269">Exonuclease</keyword>
<comment type="cofactor">
    <cofactor evidence="5">
        <name>Zn(2+)</name>
        <dbReference type="ChEBI" id="CHEBI:29105"/>
    </cofactor>
    <text evidence="5">Binds 2 Zn(2+) ions per subunit. It is not clear if Zn(2+) or Mg(2+) is physiologically important.</text>
</comment>
<organism evidence="7 8">
    <name type="scientific">Natronorubrum bangense JCM 10635</name>
    <dbReference type="NCBI Taxonomy" id="1227500"/>
    <lineage>
        <taxon>Archaea</taxon>
        <taxon>Methanobacteriati</taxon>
        <taxon>Methanobacteriota</taxon>
        <taxon>Stenosarchaea group</taxon>
        <taxon>Halobacteria</taxon>
        <taxon>Halobacteriales</taxon>
        <taxon>Natrialbaceae</taxon>
        <taxon>Natronorubrum</taxon>
    </lineage>
</organism>
<dbReference type="InterPro" id="IPR001279">
    <property type="entry name" value="Metallo-B-lactamas"/>
</dbReference>
<accession>L9WL87</accession>
<dbReference type="SMART" id="SM00849">
    <property type="entry name" value="Lactamase_B"/>
    <property type="match status" value="1"/>
</dbReference>
<dbReference type="EMBL" id="AOHY01000023">
    <property type="protein sequence ID" value="ELY49103.1"/>
    <property type="molecule type" value="Genomic_DNA"/>
</dbReference>
<protein>
    <recommendedName>
        <fullName evidence="5">Ribonuclease J</fullName>
        <shortName evidence="5">RNase J</shortName>
        <ecNumber evidence="5">3.1.-.-</ecNumber>
    </recommendedName>
</protein>
<keyword evidence="5" id="KW-0862">Zinc</keyword>
<comment type="subunit">
    <text evidence="5">Homodimer.</text>
</comment>
<dbReference type="NCBIfam" id="TIGR00649">
    <property type="entry name" value="MG423"/>
    <property type="match status" value="1"/>
</dbReference>
<dbReference type="GO" id="GO:0004534">
    <property type="term" value="F:5'-3' RNA exonuclease activity"/>
    <property type="evidence" value="ECO:0007669"/>
    <property type="project" value="UniProtKB-UniRule"/>
</dbReference>
<keyword evidence="5" id="KW-0479">Metal-binding</keyword>
<dbReference type="RefSeq" id="WP_006065936.1">
    <property type="nucleotide sequence ID" value="NZ_AOHY01000023.1"/>
</dbReference>
<feature type="domain" description="Metallo-beta-lactamase" evidence="6">
    <location>
        <begin position="15"/>
        <end position="225"/>
    </location>
</feature>
<dbReference type="InterPro" id="IPR055132">
    <property type="entry name" value="RNase_J_b_CASP"/>
</dbReference>
<feature type="binding site" evidence="5">
    <location>
        <position position="174"/>
    </location>
    <ligand>
        <name>Zn(2+)</name>
        <dbReference type="ChEBI" id="CHEBI:29105"/>
        <label>2</label>
        <note>catalytic</note>
    </ligand>
</feature>
<keyword evidence="2 5" id="KW-0540">Nuclease</keyword>
<dbReference type="Gene3D" id="3.40.50.10710">
    <property type="entry name" value="Metallo-hydrolase/oxidoreductase"/>
    <property type="match status" value="1"/>
</dbReference>
<dbReference type="Gene3D" id="3.60.15.10">
    <property type="entry name" value="Ribonuclease Z/Hydroxyacylglutathione hydrolase-like"/>
    <property type="match status" value="1"/>
</dbReference>
<comment type="function">
    <text evidence="5">An RNase that has 5'-3' exonuclease activity. May be involved in RNA degradation.</text>
</comment>
<feature type="binding site" evidence="5">
    <location>
        <position position="86"/>
    </location>
    <ligand>
        <name>Zn(2+)</name>
        <dbReference type="ChEBI" id="CHEBI:29105"/>
        <label>2</label>
        <note>catalytic</note>
    </ligand>
</feature>
<evidence type="ECO:0000256" key="4">
    <source>
        <dbReference type="ARBA" id="ARBA00022884"/>
    </source>
</evidence>